<proteinExistence type="inferred from homology"/>
<gene>
    <name evidence="3" type="primary">LOC106459223</name>
</gene>
<dbReference type="Proteomes" id="UP000694941">
    <property type="component" value="Unplaced"/>
</dbReference>
<dbReference type="RefSeq" id="XP_022241374.1">
    <property type="nucleotide sequence ID" value="XM_022385666.1"/>
</dbReference>
<dbReference type="PANTHER" id="PTHR13618">
    <property type="entry name" value="LEUCINE ZIPPER CONTAINING TRANSCRIPTION FACTOR LZF1"/>
    <property type="match status" value="1"/>
</dbReference>
<keyword evidence="2" id="KW-1185">Reference proteome</keyword>
<evidence type="ECO:0000256" key="1">
    <source>
        <dbReference type="ARBA" id="ARBA00005535"/>
    </source>
</evidence>
<protein>
    <submittedName>
        <fullName evidence="3">Protein rogdi-like isoform X2</fullName>
    </submittedName>
</protein>
<accession>A0ABM1SCL9</accession>
<dbReference type="Pfam" id="PF10259">
    <property type="entry name" value="Rogdi_lz"/>
    <property type="match status" value="1"/>
</dbReference>
<evidence type="ECO:0000313" key="2">
    <source>
        <dbReference type="Proteomes" id="UP000694941"/>
    </source>
</evidence>
<dbReference type="GeneID" id="106459223"/>
<dbReference type="PANTHER" id="PTHR13618:SF1">
    <property type="entry name" value="PROTEIN ROGDI HOMOLOG"/>
    <property type="match status" value="1"/>
</dbReference>
<reference evidence="3" key="1">
    <citation type="submission" date="2025-08" db="UniProtKB">
        <authorList>
            <consortium name="RefSeq"/>
        </authorList>
    </citation>
    <scope>IDENTIFICATION</scope>
    <source>
        <tissue evidence="3">Muscle</tissue>
    </source>
</reference>
<name>A0ABM1SCL9_LIMPO</name>
<comment type="similarity">
    <text evidence="1">Belongs to the rogdi family.</text>
</comment>
<evidence type="ECO:0000313" key="3">
    <source>
        <dbReference type="RefSeq" id="XP_022241374.1"/>
    </source>
</evidence>
<dbReference type="InterPro" id="IPR028241">
    <property type="entry name" value="RAVE2/Rogdi"/>
</dbReference>
<organism evidence="2 3">
    <name type="scientific">Limulus polyphemus</name>
    <name type="common">Atlantic horseshoe crab</name>
    <dbReference type="NCBI Taxonomy" id="6850"/>
    <lineage>
        <taxon>Eukaryota</taxon>
        <taxon>Metazoa</taxon>
        <taxon>Ecdysozoa</taxon>
        <taxon>Arthropoda</taxon>
        <taxon>Chelicerata</taxon>
        <taxon>Merostomata</taxon>
        <taxon>Xiphosura</taxon>
        <taxon>Limulidae</taxon>
        <taxon>Limulus</taxon>
    </lineage>
</organism>
<sequence length="210" mass="24223">MAESDSDEIIAMQHEFEWLLQEEVSAVLEQLKGILLDINLRIHKHQVPSHRTIVQNDCQWKLQQIQDAGNHLMLALHLLPSHASTNQQNKYNFRSAEEVTEMVNKLMSCLQRGRACLIIPKRKTIDELQKSRNMKSLQPPLPNDLAVSFYVQAHKLVFAVYHLQKDQQGSMKFDVYQAESSVPWLSEVLVLFTVSLQLCQQLKDKVSVFC</sequence>